<organism evidence="4 5">
    <name type="scientific">Teredinibacter turnerae (strain ATCC 39867 / T7901)</name>
    <dbReference type="NCBI Taxonomy" id="377629"/>
    <lineage>
        <taxon>Bacteria</taxon>
        <taxon>Pseudomonadati</taxon>
        <taxon>Pseudomonadota</taxon>
        <taxon>Gammaproteobacteria</taxon>
        <taxon>Cellvibrionales</taxon>
        <taxon>Cellvibrionaceae</taxon>
        <taxon>Teredinibacter</taxon>
    </lineage>
</organism>
<keyword evidence="5" id="KW-1185">Reference proteome</keyword>
<dbReference type="OrthoDB" id="9766390at2"/>
<dbReference type="RefSeq" id="WP_015819533.1">
    <property type="nucleotide sequence ID" value="NC_012997.1"/>
</dbReference>
<dbReference type="PANTHER" id="PTHR30441:SF4">
    <property type="entry name" value="PROTEIN ASMA"/>
    <property type="match status" value="1"/>
</dbReference>
<dbReference type="STRING" id="377629.TERTU_2638"/>
<dbReference type="HOGENOM" id="CLU_388239_0_0_6"/>
<dbReference type="AlphaFoldDB" id="C5BLW4"/>
<dbReference type="Pfam" id="PF05170">
    <property type="entry name" value="AsmA"/>
    <property type="match status" value="2"/>
</dbReference>
<feature type="coiled-coil region" evidence="1">
    <location>
        <begin position="667"/>
        <end position="694"/>
    </location>
</feature>
<feature type="compositionally biased region" description="Pro residues" evidence="2">
    <location>
        <begin position="379"/>
        <end position="392"/>
    </location>
</feature>
<feature type="compositionally biased region" description="Basic and acidic residues" evidence="2">
    <location>
        <begin position="154"/>
        <end position="167"/>
    </location>
</feature>
<proteinExistence type="predicted"/>
<feature type="domain" description="AsmA" evidence="3">
    <location>
        <begin position="252"/>
        <end position="574"/>
    </location>
</feature>
<feature type="domain" description="AsmA" evidence="3">
    <location>
        <begin position="8"/>
        <end position="212"/>
    </location>
</feature>
<gene>
    <name evidence="4" type="ordered locus">TERTU_2638</name>
</gene>
<dbReference type="GO" id="GO:0090313">
    <property type="term" value="P:regulation of protein targeting to membrane"/>
    <property type="evidence" value="ECO:0007669"/>
    <property type="project" value="TreeGrafter"/>
</dbReference>
<dbReference type="InterPro" id="IPR007844">
    <property type="entry name" value="AsmA"/>
</dbReference>
<evidence type="ECO:0000256" key="2">
    <source>
        <dbReference type="SAM" id="MobiDB-lite"/>
    </source>
</evidence>
<dbReference type="KEGG" id="ttu:TERTU_2638"/>
<accession>C5BLW4</accession>
<evidence type="ECO:0000313" key="5">
    <source>
        <dbReference type="Proteomes" id="UP000009080"/>
    </source>
</evidence>
<dbReference type="PANTHER" id="PTHR30441">
    <property type="entry name" value="DUF748 DOMAIN-CONTAINING PROTEIN"/>
    <property type="match status" value="1"/>
</dbReference>
<protein>
    <submittedName>
        <fullName evidence="4">AsmA family protein</fullName>
    </submittedName>
</protein>
<dbReference type="GO" id="GO:0005886">
    <property type="term" value="C:plasma membrane"/>
    <property type="evidence" value="ECO:0007669"/>
    <property type="project" value="TreeGrafter"/>
</dbReference>
<sequence>MPYIAGRLLKITLAIIAFVLLCALALALFLLSSNANFLKPKLEKALAEQGVFTEILGDLNWSVYPVAGVKSGEIQLFPSAARVDTEKLASIDSFNLQLDLLALIRERELRINAVFVQHPKVDLHIGKNGESNWQPVLDAFARDSDTDTDTEGGEPAKRAPAEPEKASDNSNASDTQIAIERIKISDFELSYTNAVNNSNIKLRQTDVQLDAVNLNGQPMQIALNSELTFAPYPPIRIGFESTITQTGAGAITFASTRLSAMATEEADARINGNISVVTSPALKAEATIQLDELNPAAWLKWMEVALPEMSNSSALTKFAANANIQYRGDQLEVAVLSATLDKTKLDAKGTVSLQPELPPKLQLTLAVDQLNLDHYLPPVPQPDEIAPTPPANAAPESADNSPLNLDALNSIIGVLNLRTQKVTFLEQNLTNLDSELTLKPGVTTVTVKKGSLYEGTLSGTAKLKHANTNNQLTSEFSMSGLDVGLALSSLGLYDQLKGTMNIQINGETQGGSAAALTEGFSAHLTAQSELMKFEAVNLEQVYCDAISKLDNSRTDKTWEPYTSISALTANIDYTSAGITINSLAARVQGIQTDAMGTFNPTTKNFVIPANLAFADFTAAQKSCPLLNAKWRSQRIPVICEGSLDTIGKDVCKLDFKRLSDKWEDKFKTETKKASDKVEERYKESREDAKDKVDERAKDLLENLVGEEKSKELGDKLEDGFKNLLKRKKSEK</sequence>
<feature type="region of interest" description="Disordered" evidence="2">
    <location>
        <begin position="143"/>
        <end position="173"/>
    </location>
</feature>
<evidence type="ECO:0000259" key="3">
    <source>
        <dbReference type="Pfam" id="PF05170"/>
    </source>
</evidence>
<name>C5BLW4_TERTT</name>
<evidence type="ECO:0000256" key="1">
    <source>
        <dbReference type="SAM" id="Coils"/>
    </source>
</evidence>
<keyword evidence="1" id="KW-0175">Coiled coil</keyword>
<reference evidence="4 5" key="1">
    <citation type="journal article" date="2009" name="PLoS ONE">
        <title>The complete genome of Teredinibacter turnerae T7901: an intracellular endosymbiont of marine wood-boring bivalves (shipworms).</title>
        <authorList>
            <person name="Yang J.C."/>
            <person name="Madupu R."/>
            <person name="Durkin A.S."/>
            <person name="Ekborg N.A."/>
            <person name="Pedamallu C.S."/>
            <person name="Hostetler J.B."/>
            <person name="Radune D."/>
            <person name="Toms B.S."/>
            <person name="Henrissat B."/>
            <person name="Coutinho P.M."/>
            <person name="Schwarz S."/>
            <person name="Field L."/>
            <person name="Trindade-Silva A.E."/>
            <person name="Soares C.A.G."/>
            <person name="Elshahawi S."/>
            <person name="Hanora A."/>
            <person name="Schmidt E.W."/>
            <person name="Haygood M.G."/>
            <person name="Posfai J."/>
            <person name="Benner J."/>
            <person name="Madinger C."/>
            <person name="Nove J."/>
            <person name="Anton B."/>
            <person name="Chaudhary K."/>
            <person name="Foster J."/>
            <person name="Holman A."/>
            <person name="Kumar S."/>
            <person name="Lessard P.A."/>
            <person name="Luyten Y.A."/>
            <person name="Slatko B."/>
            <person name="Wood N."/>
            <person name="Wu B."/>
            <person name="Teplitski M."/>
            <person name="Mougous J.D."/>
            <person name="Ward N."/>
            <person name="Eisen J.A."/>
            <person name="Badger J.H."/>
            <person name="Distel D.L."/>
        </authorList>
    </citation>
    <scope>NUCLEOTIDE SEQUENCE [LARGE SCALE GENOMIC DNA]</scope>
    <source>
        <strain evidence="5">ATCC 39867 / T7901</strain>
    </source>
</reference>
<dbReference type="EMBL" id="CP001614">
    <property type="protein sequence ID" value="ACR13419.1"/>
    <property type="molecule type" value="Genomic_DNA"/>
</dbReference>
<feature type="region of interest" description="Disordered" evidence="2">
    <location>
        <begin position="379"/>
        <end position="399"/>
    </location>
</feature>
<dbReference type="Proteomes" id="UP000009080">
    <property type="component" value="Chromosome"/>
</dbReference>
<dbReference type="InterPro" id="IPR052894">
    <property type="entry name" value="AsmA-related"/>
</dbReference>
<evidence type="ECO:0000313" key="4">
    <source>
        <dbReference type="EMBL" id="ACR13419.1"/>
    </source>
</evidence>
<dbReference type="eggNOG" id="COG2982">
    <property type="taxonomic scope" value="Bacteria"/>
</dbReference>